<proteinExistence type="predicted"/>
<evidence type="ECO:0000313" key="2">
    <source>
        <dbReference type="Proteomes" id="UP000288805"/>
    </source>
</evidence>
<comment type="caution">
    <text evidence="1">The sequence shown here is derived from an EMBL/GenBank/DDBJ whole genome shotgun (WGS) entry which is preliminary data.</text>
</comment>
<dbReference type="Proteomes" id="UP000288805">
    <property type="component" value="Unassembled WGS sequence"/>
</dbReference>
<dbReference type="EMBL" id="QGNW01001219">
    <property type="protein sequence ID" value="RVW49864.1"/>
    <property type="molecule type" value="Genomic_DNA"/>
</dbReference>
<reference evidence="1 2" key="1">
    <citation type="journal article" date="2018" name="PLoS Genet.">
        <title>Population sequencing reveals clonal diversity and ancestral inbreeding in the grapevine cultivar Chardonnay.</title>
        <authorList>
            <person name="Roach M.J."/>
            <person name="Johnson D.L."/>
            <person name="Bohlmann J."/>
            <person name="van Vuuren H.J."/>
            <person name="Jones S.J."/>
            <person name="Pretorius I.S."/>
            <person name="Schmidt S.A."/>
            <person name="Borneman A.R."/>
        </authorList>
    </citation>
    <scope>NUCLEOTIDE SEQUENCE [LARGE SCALE GENOMIC DNA]</scope>
    <source>
        <strain evidence="2">cv. Chardonnay</strain>
        <tissue evidence="1">Leaf</tissue>
    </source>
</reference>
<dbReference type="AlphaFoldDB" id="A0A438EQ63"/>
<name>A0A438EQ63_VITVI</name>
<sequence length="424" mass="47355">MHFLFGKNFERATRIVDQRGVKRIVGEPSGRWIFQLSLPCEETRSNHWYDGTDIQWLWENLGRRRNIFVSQSITVLVIHFSMTLLTEENSFVGGPTCCLAGHLGYLEAIINNSGVAVAGVCSDGPDNDTDLLPSRDAYAPAFSLEDCLEDFHHLPPWWCRWVELLVLLSVLWDFQEDSDAIVATPVGAPSYFWMMEMLLRWILENTLLLVGASQGSLHLRECKPVVPTSLPAAQPLVRISIQDCSRLVILSSSITISIYPLLDDSVPDDLGFEVEWSETSAKKRVPTMQVELVDSGRDADSTFTDGHSAVSKKQPALKNKNINGLILDQKSSSHCPQSLHPELAMAIVLNLENTLCVVLVPSQAECVQPLGSTLFLHEQEFDLAPGCSIAHGLLARMQPTKMGQDLAENTHLKRKEYMIEIFID</sequence>
<gene>
    <name evidence="1" type="ORF">CK203_105851</name>
</gene>
<protein>
    <submittedName>
        <fullName evidence="1">Uncharacterized protein</fullName>
    </submittedName>
</protein>
<organism evidence="1 2">
    <name type="scientific">Vitis vinifera</name>
    <name type="common">Grape</name>
    <dbReference type="NCBI Taxonomy" id="29760"/>
    <lineage>
        <taxon>Eukaryota</taxon>
        <taxon>Viridiplantae</taxon>
        <taxon>Streptophyta</taxon>
        <taxon>Embryophyta</taxon>
        <taxon>Tracheophyta</taxon>
        <taxon>Spermatophyta</taxon>
        <taxon>Magnoliopsida</taxon>
        <taxon>eudicotyledons</taxon>
        <taxon>Gunneridae</taxon>
        <taxon>Pentapetalae</taxon>
        <taxon>rosids</taxon>
        <taxon>Vitales</taxon>
        <taxon>Vitaceae</taxon>
        <taxon>Viteae</taxon>
        <taxon>Vitis</taxon>
    </lineage>
</organism>
<accession>A0A438EQ63</accession>
<evidence type="ECO:0000313" key="1">
    <source>
        <dbReference type="EMBL" id="RVW49864.1"/>
    </source>
</evidence>